<organism evidence="18 19">
    <name type="scientific">[Propionibacterium] namnetense SK182B-JCVI</name>
    <dbReference type="NCBI Taxonomy" id="1051006"/>
    <lineage>
        <taxon>Bacteria</taxon>
        <taxon>Bacillati</taxon>
        <taxon>Actinomycetota</taxon>
        <taxon>Actinomycetes</taxon>
        <taxon>Propionibacteriales</taxon>
        <taxon>Propionibacteriaceae</taxon>
        <taxon>Cutibacterium</taxon>
    </lineage>
</organism>
<keyword evidence="10" id="KW-0511">Multifunctional enzyme</keyword>
<keyword evidence="4" id="KW-0645">Protease</keyword>
<evidence type="ECO:0000256" key="15">
    <source>
        <dbReference type="SAM" id="Phobius"/>
    </source>
</evidence>
<gene>
    <name evidence="18" type="ORF">HMPREF1162_1209</name>
</gene>
<dbReference type="Pfam" id="PF00905">
    <property type="entry name" value="Transpeptidase"/>
    <property type="match status" value="1"/>
</dbReference>
<dbReference type="GO" id="GO:0009002">
    <property type="term" value="F:serine-type D-Ala-D-Ala carboxypeptidase activity"/>
    <property type="evidence" value="ECO:0007669"/>
    <property type="project" value="UniProtKB-EC"/>
</dbReference>
<evidence type="ECO:0000256" key="5">
    <source>
        <dbReference type="ARBA" id="ARBA00022676"/>
    </source>
</evidence>
<feature type="compositionally biased region" description="Pro residues" evidence="14">
    <location>
        <begin position="770"/>
        <end position="785"/>
    </location>
</feature>
<sequence length="852" mass="90436">MSGPSRILGVMRSDRHGKLYPLAMFGIVSILTGLLAAGFVVPLAALTGGTAKMVASSMEDLPPELMSTPQAQKSHILMADGSVLATFYDENREYVPLSKISKQMQTAQVAIEDNRFFSHGAVDLKGTARALVTNVAGSARQGGSTLTQQYIKQIRIEAAVAAGNEEGVQAAQEPTVTRKMQELRYAVGLEKKLSKKQILERYLNIAYFGDGAYGVESAARHYFGTTAANLDLAQAAMLAGLVQNPVAYDPVNHPEAAMNRRNIVLARMAQLNLISADQARKAEKVVFDKSKVFYPKNGCISSKYPFICDYAYRSLLQMPSLGKNPEERAKMVKRGGLTIQTSIDPKVQDAAQKAVSNVVGPKDPVLAGTAIVQPGTGLLMAMAQSRPVMGEKPGQTYYNYLAPASMGGATGFQAGSTFKAFTTAAAIAKDIPISKHYTASSPMDFTGEKFTNCKGTFKSGPFRVRNSTGHSWNIGLREAAAWSVNTYFVQLEQDVGMCEVTKMAQNSGVKLSSDKDIVKTFQRVPSFTLGTAYVSPLSMASAYATFASRGIQCDPIIVKSVKNRDGSPMKVPTGNCKRAIPQKVADGVNSVLSGVMDATGKPARIPGGYPQAGKTGTTDAHEAAWFDGYTPQAAGVAMIAADGSSSYFRGNQSRSIKGIRTSTGVYLNGSGGSDAGKIYRAAMAGTLQDKPKTDFVAPTDEVRYGKLIKIPDTDGMTYPQAKAAIRKAGFHINVWHVWDDSEPDTYLGTDPQGSAHAGATVTLKVSKGPKPAPKPTYAPALPPQNQPKNPGDEQPGDQQNPPGDQQNPPGGQQNPPGGQQNPPGGQQNPPGGNAGGNNGDGQQNPPGGTRPR</sequence>
<dbReference type="PANTHER" id="PTHR32282">
    <property type="entry name" value="BINDING PROTEIN TRANSPEPTIDASE, PUTATIVE-RELATED"/>
    <property type="match status" value="1"/>
</dbReference>
<evidence type="ECO:0000256" key="4">
    <source>
        <dbReference type="ARBA" id="ARBA00022670"/>
    </source>
</evidence>
<evidence type="ECO:0000313" key="18">
    <source>
        <dbReference type="EMBL" id="EGR97233.1"/>
    </source>
</evidence>
<dbReference type="Gene3D" id="1.10.3810.10">
    <property type="entry name" value="Biosynthetic peptidoglycan transglycosylase-like"/>
    <property type="match status" value="1"/>
</dbReference>
<keyword evidence="6" id="KW-0808">Transferase</keyword>
<dbReference type="GO" id="GO:0008955">
    <property type="term" value="F:peptidoglycan glycosyltransferase activity"/>
    <property type="evidence" value="ECO:0007669"/>
    <property type="project" value="UniProtKB-EC"/>
</dbReference>
<dbReference type="InterPro" id="IPR001460">
    <property type="entry name" value="PCN-bd_Tpept"/>
</dbReference>
<dbReference type="InterPro" id="IPR012338">
    <property type="entry name" value="Beta-lactam/transpept-like"/>
</dbReference>
<evidence type="ECO:0000256" key="14">
    <source>
        <dbReference type="SAM" id="MobiDB-lite"/>
    </source>
</evidence>
<dbReference type="Pfam" id="PF00912">
    <property type="entry name" value="Transgly"/>
    <property type="match status" value="1"/>
</dbReference>
<evidence type="ECO:0000256" key="11">
    <source>
        <dbReference type="ARBA" id="ARBA00023316"/>
    </source>
</evidence>
<evidence type="ECO:0000256" key="12">
    <source>
        <dbReference type="ARBA" id="ARBA00034000"/>
    </source>
</evidence>
<evidence type="ECO:0000313" key="19">
    <source>
        <dbReference type="Proteomes" id="UP000007832"/>
    </source>
</evidence>
<accession>F9NUK7</accession>
<name>F9NUK7_9ACTN</name>
<dbReference type="Gene3D" id="3.30.10.20">
    <property type="match status" value="1"/>
</dbReference>
<dbReference type="STRING" id="1574624.GCA_001642025_02092"/>
<dbReference type="GO" id="GO:0008360">
    <property type="term" value="P:regulation of cell shape"/>
    <property type="evidence" value="ECO:0007669"/>
    <property type="project" value="UniProtKB-KW"/>
</dbReference>
<evidence type="ECO:0000256" key="2">
    <source>
        <dbReference type="ARBA" id="ARBA00007739"/>
    </source>
</evidence>
<dbReference type="CDD" id="cd06577">
    <property type="entry name" value="PASTA_pknB"/>
    <property type="match status" value="1"/>
</dbReference>
<evidence type="ECO:0000259" key="17">
    <source>
        <dbReference type="Pfam" id="PF00912"/>
    </source>
</evidence>
<dbReference type="InterPro" id="IPR001264">
    <property type="entry name" value="Glyco_trans_51"/>
</dbReference>
<dbReference type="InterPro" id="IPR005543">
    <property type="entry name" value="PASTA_dom"/>
</dbReference>
<evidence type="ECO:0000256" key="3">
    <source>
        <dbReference type="ARBA" id="ARBA00022645"/>
    </source>
</evidence>
<evidence type="ECO:0000256" key="10">
    <source>
        <dbReference type="ARBA" id="ARBA00023268"/>
    </source>
</evidence>
<dbReference type="GO" id="GO:0006508">
    <property type="term" value="P:proteolysis"/>
    <property type="evidence" value="ECO:0007669"/>
    <property type="project" value="UniProtKB-KW"/>
</dbReference>
<keyword evidence="9" id="KW-0573">Peptidoglycan synthesis</keyword>
<dbReference type="PATRIC" id="fig|1051006.4.peg.849"/>
<keyword evidence="15" id="KW-0472">Membrane</keyword>
<feature type="domain" description="Glycosyl transferase family 51" evidence="17">
    <location>
        <begin position="81"/>
        <end position="268"/>
    </location>
</feature>
<dbReference type="AlphaFoldDB" id="F9NUK7"/>
<dbReference type="PANTHER" id="PTHR32282:SF33">
    <property type="entry name" value="PEPTIDOGLYCAN GLYCOSYLTRANSFERASE"/>
    <property type="match status" value="1"/>
</dbReference>
<evidence type="ECO:0000256" key="1">
    <source>
        <dbReference type="ARBA" id="ARBA00007090"/>
    </source>
</evidence>
<proteinExistence type="inferred from homology"/>
<dbReference type="GO" id="GO:0071555">
    <property type="term" value="P:cell wall organization"/>
    <property type="evidence" value="ECO:0007669"/>
    <property type="project" value="UniProtKB-KW"/>
</dbReference>
<comment type="similarity">
    <text evidence="1">In the C-terminal section; belongs to the transpeptidase family.</text>
</comment>
<dbReference type="SUPFAM" id="SSF53955">
    <property type="entry name" value="Lysozyme-like"/>
    <property type="match status" value="1"/>
</dbReference>
<keyword evidence="15" id="KW-0812">Transmembrane</keyword>
<comment type="catalytic activity">
    <reaction evidence="13">
        <text>[GlcNAc-(1-&gt;4)-Mur2Ac(oyl-L-Ala-gamma-D-Glu-L-Lys-D-Ala-D-Ala)](n)-di-trans,octa-cis-undecaprenyl diphosphate + beta-D-GlcNAc-(1-&gt;4)-Mur2Ac(oyl-L-Ala-gamma-D-Glu-L-Lys-D-Ala-D-Ala)-di-trans,octa-cis-undecaprenyl diphosphate = [GlcNAc-(1-&gt;4)-Mur2Ac(oyl-L-Ala-gamma-D-Glu-L-Lys-D-Ala-D-Ala)](n+1)-di-trans,octa-cis-undecaprenyl diphosphate + di-trans,octa-cis-undecaprenyl diphosphate + H(+)</text>
        <dbReference type="Rhea" id="RHEA:23708"/>
        <dbReference type="Rhea" id="RHEA-COMP:9602"/>
        <dbReference type="Rhea" id="RHEA-COMP:9603"/>
        <dbReference type="ChEBI" id="CHEBI:15378"/>
        <dbReference type="ChEBI" id="CHEBI:58405"/>
        <dbReference type="ChEBI" id="CHEBI:60033"/>
        <dbReference type="ChEBI" id="CHEBI:78435"/>
        <dbReference type="EC" id="2.4.99.28"/>
    </reaction>
</comment>
<comment type="similarity">
    <text evidence="2">In the N-terminal section; belongs to the glycosyltransferase 51 family.</text>
</comment>
<keyword evidence="8" id="KW-0133">Cell shape</keyword>
<keyword evidence="5" id="KW-0328">Glycosyltransferase</keyword>
<feature type="transmembrane region" description="Helical" evidence="15">
    <location>
        <begin position="20"/>
        <end position="46"/>
    </location>
</feature>
<protein>
    <submittedName>
        <fullName evidence="18">Transglycosylase</fullName>
    </submittedName>
</protein>
<dbReference type="InterPro" id="IPR023346">
    <property type="entry name" value="Lysozyme-like_dom_sf"/>
</dbReference>
<dbReference type="FunFam" id="1.10.3810.10:FF:000001">
    <property type="entry name" value="Penicillin-binding protein 1A"/>
    <property type="match status" value="1"/>
</dbReference>
<evidence type="ECO:0000256" key="9">
    <source>
        <dbReference type="ARBA" id="ARBA00022984"/>
    </source>
</evidence>
<feature type="domain" description="Penicillin-binding protein transpeptidase" evidence="16">
    <location>
        <begin position="370"/>
        <end position="638"/>
    </location>
</feature>
<dbReference type="GO" id="GO:0009252">
    <property type="term" value="P:peptidoglycan biosynthetic process"/>
    <property type="evidence" value="ECO:0007669"/>
    <property type="project" value="UniProtKB-KW"/>
</dbReference>
<dbReference type="InterPro" id="IPR036950">
    <property type="entry name" value="PBP_transglycosylase"/>
</dbReference>
<feature type="compositionally biased region" description="Low complexity" evidence="14">
    <location>
        <begin position="840"/>
        <end position="852"/>
    </location>
</feature>
<dbReference type="InterPro" id="IPR050396">
    <property type="entry name" value="Glycosyltr_51/Transpeptidase"/>
</dbReference>
<keyword evidence="11" id="KW-0961">Cell wall biogenesis/degradation</keyword>
<feature type="region of interest" description="Disordered" evidence="14">
    <location>
        <begin position="765"/>
        <end position="852"/>
    </location>
</feature>
<evidence type="ECO:0000256" key="13">
    <source>
        <dbReference type="ARBA" id="ARBA00049902"/>
    </source>
</evidence>
<dbReference type="OrthoDB" id="9766909at2"/>
<keyword evidence="15" id="KW-1133">Transmembrane helix</keyword>
<evidence type="ECO:0000259" key="16">
    <source>
        <dbReference type="Pfam" id="PF00905"/>
    </source>
</evidence>
<evidence type="ECO:0000256" key="7">
    <source>
        <dbReference type="ARBA" id="ARBA00022801"/>
    </source>
</evidence>
<dbReference type="GO" id="GO:0008658">
    <property type="term" value="F:penicillin binding"/>
    <property type="evidence" value="ECO:0007669"/>
    <property type="project" value="InterPro"/>
</dbReference>
<comment type="catalytic activity">
    <reaction evidence="12">
        <text>Preferential cleavage: (Ac)2-L-Lys-D-Ala-|-D-Ala. Also transpeptidation of peptidyl-alanyl moieties that are N-acyl substituents of D-alanine.</text>
        <dbReference type="EC" id="3.4.16.4"/>
    </reaction>
</comment>
<keyword evidence="3" id="KW-0121">Carboxypeptidase</keyword>
<evidence type="ECO:0000256" key="6">
    <source>
        <dbReference type="ARBA" id="ARBA00022679"/>
    </source>
</evidence>
<dbReference type="Proteomes" id="UP000007832">
    <property type="component" value="Unassembled WGS sequence"/>
</dbReference>
<dbReference type="EMBL" id="AFUN01000023">
    <property type="protein sequence ID" value="EGR97233.1"/>
    <property type="molecule type" value="Genomic_DNA"/>
</dbReference>
<evidence type="ECO:0000256" key="8">
    <source>
        <dbReference type="ARBA" id="ARBA00022960"/>
    </source>
</evidence>
<comment type="caution">
    <text evidence="18">The sequence shown here is derived from an EMBL/GenBank/DDBJ whole genome shotgun (WGS) entry which is preliminary data.</text>
</comment>
<reference evidence="18 19" key="1">
    <citation type="submission" date="2011-07" db="EMBL/GenBank/DDBJ databases">
        <title>Genome Sequence of Propionibacterium acnes SK182B-JCVI.</title>
        <authorList>
            <person name="Durkin A.S."/>
            <person name="Madupu R."/>
            <person name="Hostetler J."/>
            <person name="Radune D."/>
            <person name="Torralba M."/>
            <person name="Methe B."/>
            <person name="Sutton G."/>
            <person name="Strausberg R.L."/>
            <person name="Nelson K.E."/>
        </authorList>
    </citation>
    <scope>NUCLEOTIDE SEQUENCE [LARGE SCALE GENOMIC DNA]</scope>
    <source>
        <strain evidence="18 19">SK182B-JCVI</strain>
    </source>
</reference>
<dbReference type="SUPFAM" id="SSF56601">
    <property type="entry name" value="beta-lactamase/transpeptidase-like"/>
    <property type="match status" value="1"/>
</dbReference>
<feature type="compositionally biased region" description="Low complexity" evidence="14">
    <location>
        <begin position="796"/>
        <end position="831"/>
    </location>
</feature>
<dbReference type="RefSeq" id="WP_002549081.1">
    <property type="nucleotide sequence ID" value="NZ_AFUN01000023.1"/>
</dbReference>
<dbReference type="GO" id="GO:0030288">
    <property type="term" value="C:outer membrane-bounded periplasmic space"/>
    <property type="evidence" value="ECO:0007669"/>
    <property type="project" value="TreeGrafter"/>
</dbReference>
<dbReference type="Gene3D" id="3.40.710.10">
    <property type="entry name" value="DD-peptidase/beta-lactamase superfamily"/>
    <property type="match status" value="1"/>
</dbReference>
<keyword evidence="7" id="KW-0378">Hydrolase</keyword>
<dbReference type="eggNOG" id="COG0744">
    <property type="taxonomic scope" value="Bacteria"/>
</dbReference>